<dbReference type="RefSeq" id="WP_320297694.1">
    <property type="nucleotide sequence ID" value="NZ_JAVIIU010000012.1"/>
</dbReference>
<protein>
    <submittedName>
        <fullName evidence="1">Uncharacterized protein</fullName>
    </submittedName>
</protein>
<dbReference type="EMBL" id="JAVIIV010000013">
    <property type="protein sequence ID" value="MDX8487508.1"/>
    <property type="molecule type" value="Genomic_DNA"/>
</dbReference>
<accession>A0ABU4YMM6</accession>
<dbReference type="Proteomes" id="UP001280156">
    <property type="component" value="Unassembled WGS sequence"/>
</dbReference>
<reference evidence="1 2" key="1">
    <citation type="submission" date="2023-08" db="EMBL/GenBank/DDBJ databases">
        <title>Implementing the SeqCode for naming new Mesorhizobium species isolated from Vachellia karroo root nodules.</title>
        <authorList>
            <person name="Van Lill M."/>
        </authorList>
    </citation>
    <scope>NUCLEOTIDE SEQUENCE [LARGE SCALE GENOMIC DNA]</scope>
    <source>
        <strain evidence="1 2">VK2B</strain>
    </source>
</reference>
<comment type="caution">
    <text evidence="1">The sequence shown here is derived from an EMBL/GenBank/DDBJ whole genome shotgun (WGS) entry which is preliminary data.</text>
</comment>
<proteinExistence type="predicted"/>
<keyword evidence="2" id="KW-1185">Reference proteome</keyword>
<evidence type="ECO:0000313" key="2">
    <source>
        <dbReference type="Proteomes" id="UP001280156"/>
    </source>
</evidence>
<name>A0ABU4YMM6_9HYPH</name>
<organism evidence="1 2">
    <name type="scientific">Mesorhizobium humile</name>
    <dbReference type="NCBI Taxonomy" id="3072313"/>
    <lineage>
        <taxon>Bacteria</taxon>
        <taxon>Pseudomonadati</taxon>
        <taxon>Pseudomonadota</taxon>
        <taxon>Alphaproteobacteria</taxon>
        <taxon>Hyphomicrobiales</taxon>
        <taxon>Phyllobacteriaceae</taxon>
        <taxon>Mesorhizobium</taxon>
    </lineage>
</organism>
<sequence length="41" mass="4505">MITLSQKRRILSRVPQSSVIEGDMFGSVGLGLALDARRKFA</sequence>
<evidence type="ECO:0000313" key="1">
    <source>
        <dbReference type="EMBL" id="MDX8487508.1"/>
    </source>
</evidence>
<gene>
    <name evidence="1" type="ORF">RFM52_20085</name>
</gene>